<dbReference type="EMBL" id="CADCTV010000739">
    <property type="protein sequence ID" value="CAA9357829.1"/>
    <property type="molecule type" value="Genomic_DNA"/>
</dbReference>
<evidence type="ECO:0000256" key="1">
    <source>
        <dbReference type="ARBA" id="ARBA00009820"/>
    </source>
</evidence>
<dbReference type="InterPro" id="IPR011042">
    <property type="entry name" value="6-blade_b-propeller_TolB-like"/>
</dbReference>
<name>A0A6J4MGK9_9BACT</name>
<dbReference type="Gene3D" id="2.120.10.30">
    <property type="entry name" value="TolB, C-terminal domain"/>
    <property type="match status" value="3"/>
</dbReference>
<proteinExistence type="inferred from homology"/>
<keyword evidence="2" id="KW-0732">Signal</keyword>
<gene>
    <name evidence="3" type="ORF">AVDCRST_MAG89-3549</name>
</gene>
<dbReference type="PANTHER" id="PTHR36842">
    <property type="entry name" value="PROTEIN TOLB HOMOLOG"/>
    <property type="match status" value="1"/>
</dbReference>
<evidence type="ECO:0000256" key="2">
    <source>
        <dbReference type="SAM" id="SignalP"/>
    </source>
</evidence>
<reference evidence="3" key="1">
    <citation type="submission" date="2020-02" db="EMBL/GenBank/DDBJ databases">
        <authorList>
            <person name="Meier V. D."/>
        </authorList>
    </citation>
    <scope>NUCLEOTIDE SEQUENCE</scope>
    <source>
        <strain evidence="3">AVDCRST_MAG89</strain>
    </source>
</reference>
<feature type="signal peptide" evidence="2">
    <location>
        <begin position="1"/>
        <end position="23"/>
    </location>
</feature>
<accession>A0A6J4MGK9</accession>
<sequence length="356" mass="38356">MTRILSLLVLPSVLLAGCQRAQSAEPRRPADTMDRSERRAMAGRIVFVSEREGNADVYVVDARGGKATRLIASESADFPAAVSPDGRAVLVVAVVGEGQQQSERLAVVPLDGSAARAIGPVSARVRAPSWSPDGQWIVFESDTASFRDLYRMRRDGSGLARLTNDPEGNFEPVFSPDGRSIAFVSSRDGDSELYVMNADGSEPRRITAFHRDDWYARWSPDGRTLALLSNRENRDRIYLVGADGSGIRPLNASADSTMEAEPAWSPDGTHVAYTVATQGTPGARLAVTNVRTGQRRILSAETESAGAPSWSPDGRYIAYTSTVAGEADIRVVRVDGGGAATIVRAPGADWLPRWIR</sequence>
<dbReference type="PROSITE" id="PS51257">
    <property type="entry name" value="PROKAR_LIPOPROTEIN"/>
    <property type="match status" value="1"/>
</dbReference>
<dbReference type="InterPro" id="IPR011659">
    <property type="entry name" value="WD40"/>
</dbReference>
<organism evidence="3">
    <name type="scientific">uncultured Gemmatimonadota bacterium</name>
    <dbReference type="NCBI Taxonomy" id="203437"/>
    <lineage>
        <taxon>Bacteria</taxon>
        <taxon>Pseudomonadati</taxon>
        <taxon>Gemmatimonadota</taxon>
        <taxon>environmental samples</taxon>
    </lineage>
</organism>
<comment type="similarity">
    <text evidence="1">Belongs to the TolB family.</text>
</comment>
<dbReference type="Pfam" id="PF07676">
    <property type="entry name" value="PD40"/>
    <property type="match status" value="3"/>
</dbReference>
<feature type="chain" id="PRO_5026696968" evidence="2">
    <location>
        <begin position="24"/>
        <end position="356"/>
    </location>
</feature>
<dbReference type="AlphaFoldDB" id="A0A6J4MGK9"/>
<protein>
    <submittedName>
        <fullName evidence="3">TolB protein, periplasmic protein involved in the tonb-independent uptake of group A colicins</fullName>
    </submittedName>
</protein>
<dbReference type="Pfam" id="PF26549">
    <property type="entry name" value="Tricorn_N"/>
    <property type="match status" value="1"/>
</dbReference>
<dbReference type="PANTHER" id="PTHR36842:SF1">
    <property type="entry name" value="PROTEIN TOLB"/>
    <property type="match status" value="1"/>
</dbReference>
<evidence type="ECO:0000313" key="3">
    <source>
        <dbReference type="EMBL" id="CAA9357829.1"/>
    </source>
</evidence>
<dbReference type="SUPFAM" id="SSF82171">
    <property type="entry name" value="DPP6 N-terminal domain-like"/>
    <property type="match status" value="1"/>
</dbReference>